<organism evidence="3 4">
    <name type="scientific">Nocardia arthritidis</name>
    <dbReference type="NCBI Taxonomy" id="228602"/>
    <lineage>
        <taxon>Bacteria</taxon>
        <taxon>Bacillati</taxon>
        <taxon>Actinomycetota</taxon>
        <taxon>Actinomycetes</taxon>
        <taxon>Mycobacteriales</taxon>
        <taxon>Nocardiaceae</taxon>
        <taxon>Nocardia</taxon>
    </lineage>
</organism>
<evidence type="ECO:0000256" key="2">
    <source>
        <dbReference type="SAM" id="SignalP"/>
    </source>
</evidence>
<keyword evidence="4" id="KW-1185">Reference proteome</keyword>
<accession>A0A6G9YC86</accession>
<dbReference type="KEGG" id="nah:F5544_13895"/>
<sequence>MGRILLTTTCAAVAVLAVACGGKDSADRTGTPTTVTAGSSTSSAGPSTPDAELPLCGDVATPPDSPRDCKLTSTDSAGESFTVRHTTENGQATVTIQVIGRDGARRQTIVEHDNRIVGEPVLRDLDADGRDELVVPLSQGVVNSRFVIYHATGGDPEFVNSGELFGLGPERTPSGYVAIDARDGAAHWDIDFATFQGAQLRRVVTARVDLSKDAAGKVSGTCTVADAGGLAATGLTPDEATKRFCAEPMVLRHLPS</sequence>
<evidence type="ECO:0000313" key="4">
    <source>
        <dbReference type="Proteomes" id="UP000503540"/>
    </source>
</evidence>
<feature type="compositionally biased region" description="Low complexity" evidence="1">
    <location>
        <begin position="29"/>
        <end position="51"/>
    </location>
</feature>
<name>A0A6G9YC86_9NOCA</name>
<feature type="region of interest" description="Disordered" evidence="1">
    <location>
        <begin position="23"/>
        <end position="76"/>
    </location>
</feature>
<reference evidence="3 4" key="1">
    <citation type="journal article" date="2019" name="ACS Chem. Biol.">
        <title>Identification and Mobilization of a Cryptic Antibiotic Biosynthesis Gene Locus from a Human-Pathogenic Nocardia Isolate.</title>
        <authorList>
            <person name="Herisse M."/>
            <person name="Ishida K."/>
            <person name="Porter J.L."/>
            <person name="Howden B."/>
            <person name="Hertweck C."/>
            <person name="Stinear T.P."/>
            <person name="Pidot S.J."/>
        </authorList>
    </citation>
    <scope>NUCLEOTIDE SEQUENCE [LARGE SCALE GENOMIC DNA]</scope>
    <source>
        <strain evidence="3 4">AUSMDU00012717</strain>
    </source>
</reference>
<evidence type="ECO:0000256" key="1">
    <source>
        <dbReference type="SAM" id="MobiDB-lite"/>
    </source>
</evidence>
<dbReference type="Proteomes" id="UP000503540">
    <property type="component" value="Chromosome"/>
</dbReference>
<protein>
    <submittedName>
        <fullName evidence="3">Uncharacterized protein</fullName>
    </submittedName>
</protein>
<evidence type="ECO:0000313" key="3">
    <source>
        <dbReference type="EMBL" id="QIS10666.1"/>
    </source>
</evidence>
<dbReference type="AlphaFoldDB" id="A0A6G9YC86"/>
<proteinExistence type="predicted"/>
<gene>
    <name evidence="3" type="ORF">F5544_13895</name>
</gene>
<keyword evidence="2" id="KW-0732">Signal</keyword>
<feature type="chain" id="PRO_5039631451" evidence="2">
    <location>
        <begin position="20"/>
        <end position="256"/>
    </location>
</feature>
<dbReference type="PROSITE" id="PS51257">
    <property type="entry name" value="PROKAR_LIPOPROTEIN"/>
    <property type="match status" value="1"/>
</dbReference>
<feature type="signal peptide" evidence="2">
    <location>
        <begin position="1"/>
        <end position="19"/>
    </location>
</feature>
<dbReference type="RefSeq" id="WP_167473609.1">
    <property type="nucleotide sequence ID" value="NZ_CP046172.1"/>
</dbReference>
<dbReference type="EMBL" id="CP046172">
    <property type="protein sequence ID" value="QIS10666.1"/>
    <property type="molecule type" value="Genomic_DNA"/>
</dbReference>